<dbReference type="Pfam" id="PF09668">
    <property type="entry name" value="Asp_protease"/>
    <property type="match status" value="1"/>
</dbReference>
<keyword evidence="3" id="KW-0645">Protease</keyword>
<dbReference type="CDD" id="cd05479">
    <property type="entry name" value="RP_DDI"/>
    <property type="match status" value="1"/>
</dbReference>
<gene>
    <name evidence="10" type="ORF">QYF61_014265</name>
</gene>
<dbReference type="EMBL" id="JAUNZN010000020">
    <property type="protein sequence ID" value="KAK4809797.1"/>
    <property type="molecule type" value="Genomic_DNA"/>
</dbReference>
<dbReference type="CDD" id="cd01796">
    <property type="entry name" value="Ubl_Ddi1_like"/>
    <property type="match status" value="1"/>
</dbReference>
<keyword evidence="5" id="KW-0378">Hydrolase</keyword>
<dbReference type="PANTHER" id="PTHR15397:SF3">
    <property type="entry name" value="DNA DAMAGE INDUCIBLE 1 HOMOLOG 2"/>
    <property type="match status" value="1"/>
</dbReference>
<dbReference type="InterPro" id="IPR021109">
    <property type="entry name" value="Peptidase_aspartic_dom_sf"/>
</dbReference>
<feature type="compositionally biased region" description="Low complexity" evidence="7">
    <location>
        <begin position="911"/>
        <end position="920"/>
    </location>
</feature>
<dbReference type="InterPro" id="IPR019103">
    <property type="entry name" value="Peptidase_aspartic_DDI1-type"/>
</dbReference>
<evidence type="ECO:0000259" key="9">
    <source>
        <dbReference type="PROSITE" id="PS50053"/>
    </source>
</evidence>
<dbReference type="GO" id="GO:0015031">
    <property type="term" value="P:protein transport"/>
    <property type="evidence" value="ECO:0007669"/>
    <property type="project" value="UniProtKB-KW"/>
</dbReference>
<feature type="compositionally biased region" description="Basic and acidic residues" evidence="7">
    <location>
        <begin position="771"/>
        <end position="780"/>
    </location>
</feature>
<dbReference type="Pfam" id="PF00240">
    <property type="entry name" value="ubiquitin"/>
    <property type="match status" value="1"/>
</dbReference>
<feature type="compositionally biased region" description="Polar residues" evidence="7">
    <location>
        <begin position="926"/>
        <end position="941"/>
    </location>
</feature>
<comment type="caution">
    <text evidence="10">The sequence shown here is derived from an EMBL/GenBank/DDBJ whole genome shotgun (WGS) entry which is preliminary data.</text>
</comment>
<dbReference type="FunFam" id="3.10.20.90:FF:000107">
    <property type="entry name" value="protein DDI1 homolog 2 isoform X1"/>
    <property type="match status" value="1"/>
</dbReference>
<dbReference type="Proteomes" id="UP001333110">
    <property type="component" value="Unassembled WGS sequence"/>
</dbReference>
<evidence type="ECO:0000259" key="8">
    <source>
        <dbReference type="PROSITE" id="PS50030"/>
    </source>
</evidence>
<dbReference type="Gene3D" id="3.10.20.90">
    <property type="entry name" value="Phosphatidylinositol 3-kinase Catalytic Subunit, Chain A, domain 1"/>
    <property type="match status" value="1"/>
</dbReference>
<comment type="similarity">
    <text evidence="1">Belongs to the DDI1 family.</text>
</comment>
<evidence type="ECO:0000256" key="1">
    <source>
        <dbReference type="ARBA" id="ARBA00009136"/>
    </source>
</evidence>
<dbReference type="InterPro" id="IPR029071">
    <property type="entry name" value="Ubiquitin-like_domsf"/>
</dbReference>
<feature type="domain" description="Ubiquitin-like" evidence="9">
    <location>
        <begin position="1"/>
        <end position="74"/>
    </location>
</feature>
<dbReference type="InterPro" id="IPR057273">
    <property type="entry name" value="Ddi1/2_HDD"/>
</dbReference>
<feature type="region of interest" description="Disordered" evidence="7">
    <location>
        <begin position="419"/>
        <end position="439"/>
    </location>
</feature>
<dbReference type="GO" id="GO:0051603">
    <property type="term" value="P:proteolysis involved in protein catabolic process"/>
    <property type="evidence" value="ECO:0007669"/>
    <property type="project" value="UniProtKB-ARBA"/>
</dbReference>
<dbReference type="SMART" id="SM00165">
    <property type="entry name" value="UBA"/>
    <property type="match status" value="1"/>
</dbReference>
<dbReference type="InterPro" id="IPR015940">
    <property type="entry name" value="UBA"/>
</dbReference>
<feature type="region of interest" description="Disordered" evidence="7">
    <location>
        <begin position="719"/>
        <end position="744"/>
    </location>
</feature>
<evidence type="ECO:0000313" key="10">
    <source>
        <dbReference type="EMBL" id="KAK4809797.1"/>
    </source>
</evidence>
<dbReference type="Gene3D" id="2.40.70.10">
    <property type="entry name" value="Acid Proteases"/>
    <property type="match status" value="1"/>
</dbReference>
<dbReference type="GO" id="GO:0097752">
    <property type="term" value="P:regulation of DNA stability"/>
    <property type="evidence" value="ECO:0007669"/>
    <property type="project" value="UniProtKB-ARBA"/>
</dbReference>
<keyword evidence="11" id="KW-1185">Reference proteome</keyword>
<evidence type="ECO:0000256" key="5">
    <source>
        <dbReference type="ARBA" id="ARBA00022801"/>
    </source>
</evidence>
<dbReference type="FunFam" id="2.40.70.10:FF:000005">
    <property type="entry name" value="DNA damage inducible 1 homolog 2"/>
    <property type="match status" value="1"/>
</dbReference>
<feature type="domain" description="UBA" evidence="8">
    <location>
        <begin position="1001"/>
        <end position="1041"/>
    </location>
</feature>
<dbReference type="PROSITE" id="PS50053">
    <property type="entry name" value="UBIQUITIN_2"/>
    <property type="match status" value="1"/>
</dbReference>
<dbReference type="InterPro" id="IPR000626">
    <property type="entry name" value="Ubiquitin-like_dom"/>
</dbReference>
<dbReference type="Pfam" id="PF24669">
    <property type="entry name" value="Ddi2_HDD"/>
    <property type="match status" value="1"/>
</dbReference>
<feature type="region of interest" description="Disordered" evidence="7">
    <location>
        <begin position="820"/>
        <end position="867"/>
    </location>
</feature>
<accession>A0AAN7N741</accession>
<evidence type="ECO:0000256" key="3">
    <source>
        <dbReference type="ARBA" id="ARBA00022670"/>
    </source>
</evidence>
<evidence type="ECO:0000313" key="11">
    <source>
        <dbReference type="Proteomes" id="UP001333110"/>
    </source>
</evidence>
<dbReference type="GO" id="GO:0072711">
    <property type="term" value="P:cellular response to hydroxyurea"/>
    <property type="evidence" value="ECO:0007669"/>
    <property type="project" value="UniProtKB-ARBA"/>
</dbReference>
<feature type="compositionally biased region" description="Polar residues" evidence="7">
    <location>
        <begin position="761"/>
        <end position="770"/>
    </location>
</feature>
<keyword evidence="4" id="KW-0064">Aspartyl protease</keyword>
<sequence>MLLTVFCLRRDRSELTFSLQVDADFELQNFRALCELESGIPAAESQIVYAERPLTDNNRSLASYGLKDGDVVILRQKETVEPRPSIRFPGLPRIDFSSIAVPGTSTQQHQPPAQRLRPSPPDAPSFPQGLDNPALLREMLLANPHELSLLKERNPPLAEALLSGDLEKFTRVLLEQQQDRARREQERIRLYSADPFDLEAQAKIEEDIRQQNIEENMTIAMEEAPESFGQVVMLYINCKVNGHPVKAFVDSGAQMTIMSQACAERCNIMRLVDRRWAGIAKGVGTQKIIGRVHLAQVQIEGDFLACSFSILEEQPMDMLLGLDMLKRHQCSIDLKKNVLVIGTTGSQTTFLPEGELPECARLAYGAGREDMRPEEIADQELAEAIQKSVEEAGTRRSPVEILICIVFLLCIRMSASKNSDKETTSLEMPSLPASDGFQNPVQSSGLNSKICNPTNQLLDRSVSAPASICSSESSLAEPIDPRAVKSFQSSTECQITPEEEHPLLLQHLSNNASLANNDPSPQTGEVTCCNPACLSQKTLKETFIADSLKECNAKEQDRRQDHPLEVTKENSLVDTAAKHGQNKDVCLSSEQEQKHELPIDHQICKEPDKEHLEEQTETIDPETPCSVGGVEKPVVEEAGQPANAPTEMRGDGQEKAGLSCAKGSIQMSASCSYMHTEAFMEVDVVEQSVAEAHSLASEQKQQAENRSVSDLNSDAFSMEVESLQSASSLSDPLSTGDVPQPESTREISAKYNELSDLAAEDSSSPSSIHQLDTDPGRPSEEPCFSLASALKELHKLLIISQKGECKILASEEVSQLEMVHREPAAQQKGLSEDEEKGSDPASQEQSCSFHKVRSEGGRAEGKQPCDSGIENISIGSVGHMQSALGEGALEIQKFSGKSDLVVVNSAATSDQQQSSEQVEVLAEGYQSPTSPTLEQNASVSSIPALDEGAPRDTQSLFAGAPGRSSTSAPEGPRPLGGCEEPLLSPPAGHTGLTSGASPPPAFPAADVDRILGAGFTTREALEALEQADGNADLALLILLAKSIVVPT</sequence>
<feature type="region of interest" description="Disordered" evidence="7">
    <location>
        <begin position="907"/>
        <end position="1001"/>
    </location>
</feature>
<proteinExistence type="inferred from homology"/>
<name>A0AAN7N741_MYCAM</name>
<dbReference type="InterPro" id="IPR033882">
    <property type="entry name" value="DDI1_N"/>
</dbReference>
<feature type="region of interest" description="Disordered" evidence="7">
    <location>
        <begin position="756"/>
        <end position="782"/>
    </location>
</feature>
<protein>
    <recommendedName>
        <fullName evidence="12">Regulatory solute carrier protein family 1 member 1</fullName>
    </recommendedName>
</protein>
<evidence type="ECO:0008006" key="12">
    <source>
        <dbReference type="Google" id="ProtNLM"/>
    </source>
</evidence>
<dbReference type="GO" id="GO:0004190">
    <property type="term" value="F:aspartic-type endopeptidase activity"/>
    <property type="evidence" value="ECO:0007669"/>
    <property type="project" value="UniProtKB-KW"/>
</dbReference>
<evidence type="ECO:0000256" key="6">
    <source>
        <dbReference type="ARBA" id="ARBA00022927"/>
    </source>
</evidence>
<evidence type="ECO:0000256" key="7">
    <source>
        <dbReference type="SAM" id="MobiDB-lite"/>
    </source>
</evidence>
<dbReference type="PANTHER" id="PTHR15397">
    <property type="entry name" value="SODIUM-GLUCOSE COTRANSPORTER REGULATORY PROTEIN -RELATED"/>
    <property type="match status" value="1"/>
</dbReference>
<evidence type="ECO:0000256" key="2">
    <source>
        <dbReference type="ARBA" id="ARBA00022448"/>
    </source>
</evidence>
<dbReference type="SUPFAM" id="SSF50630">
    <property type="entry name" value="Acid proteases"/>
    <property type="match status" value="1"/>
</dbReference>
<feature type="region of interest" description="Disordered" evidence="7">
    <location>
        <begin position="102"/>
        <end position="128"/>
    </location>
</feature>
<keyword evidence="2" id="KW-0813">Transport</keyword>
<organism evidence="10 11">
    <name type="scientific">Mycteria americana</name>
    <name type="common">Wood stork</name>
    <dbReference type="NCBI Taxonomy" id="33587"/>
    <lineage>
        <taxon>Eukaryota</taxon>
        <taxon>Metazoa</taxon>
        <taxon>Chordata</taxon>
        <taxon>Craniata</taxon>
        <taxon>Vertebrata</taxon>
        <taxon>Euteleostomi</taxon>
        <taxon>Archelosauria</taxon>
        <taxon>Archosauria</taxon>
        <taxon>Dinosauria</taxon>
        <taxon>Saurischia</taxon>
        <taxon>Theropoda</taxon>
        <taxon>Coelurosauria</taxon>
        <taxon>Aves</taxon>
        <taxon>Neognathae</taxon>
        <taxon>Neoaves</taxon>
        <taxon>Aequornithes</taxon>
        <taxon>Ciconiiformes</taxon>
        <taxon>Ciconiidae</taxon>
        <taxon>Mycteria</taxon>
    </lineage>
</organism>
<dbReference type="PROSITE" id="PS50030">
    <property type="entry name" value="UBA"/>
    <property type="match status" value="1"/>
</dbReference>
<dbReference type="GO" id="GO:0031647">
    <property type="term" value="P:regulation of protein stability"/>
    <property type="evidence" value="ECO:0007669"/>
    <property type="project" value="UniProtKB-ARBA"/>
</dbReference>
<dbReference type="SUPFAM" id="SSF54236">
    <property type="entry name" value="Ubiquitin-like"/>
    <property type="match status" value="1"/>
</dbReference>
<reference evidence="10 11" key="1">
    <citation type="journal article" date="2023" name="J. Hered.">
        <title>Chromosome-level genome of the wood stork (Mycteria americana) provides insight into avian chromosome evolution.</title>
        <authorList>
            <person name="Flamio R. Jr."/>
            <person name="Ramstad K.M."/>
        </authorList>
    </citation>
    <scope>NUCLEOTIDE SEQUENCE [LARGE SCALE GENOMIC DNA]</scope>
    <source>
        <strain evidence="10">JAX WOST 10</strain>
    </source>
</reference>
<feature type="compositionally biased region" description="Polar residues" evidence="7">
    <location>
        <begin position="722"/>
        <end position="733"/>
    </location>
</feature>
<dbReference type="AlphaFoldDB" id="A0AAN7N741"/>
<keyword evidence="6" id="KW-0653">Protein transport</keyword>
<evidence type="ECO:0000256" key="4">
    <source>
        <dbReference type="ARBA" id="ARBA00022750"/>
    </source>
</evidence>
<feature type="compositionally biased region" description="Basic and acidic residues" evidence="7">
    <location>
        <begin position="852"/>
        <end position="863"/>
    </location>
</feature>